<dbReference type="STRING" id="460265.Mnod_0691"/>
<dbReference type="RefSeq" id="WP_015927428.1">
    <property type="nucleotide sequence ID" value="NC_011894.1"/>
</dbReference>
<dbReference type="NCBIfam" id="TIGR03317">
    <property type="entry name" value="ygfZ_signature"/>
    <property type="match status" value="1"/>
</dbReference>
<dbReference type="HOGENOM" id="CLU_007884_7_1_5"/>
<dbReference type="Pfam" id="PF25455">
    <property type="entry name" value="Beta-barrel_CAF17_C"/>
    <property type="match status" value="1"/>
</dbReference>
<evidence type="ECO:0000313" key="4">
    <source>
        <dbReference type="Proteomes" id="UP000008207"/>
    </source>
</evidence>
<dbReference type="InterPro" id="IPR027266">
    <property type="entry name" value="TrmE/GcvT-like"/>
</dbReference>
<name>B8IF12_METNO</name>
<evidence type="ECO:0000256" key="1">
    <source>
        <dbReference type="ARBA" id="ARBA00022946"/>
    </source>
</evidence>
<dbReference type="eggNOG" id="COG0354">
    <property type="taxonomic scope" value="Bacteria"/>
</dbReference>
<dbReference type="Proteomes" id="UP000008207">
    <property type="component" value="Chromosome"/>
</dbReference>
<organism evidence="3 4">
    <name type="scientific">Methylobacterium nodulans (strain LMG 21967 / CNCM I-2342 / ORS 2060)</name>
    <dbReference type="NCBI Taxonomy" id="460265"/>
    <lineage>
        <taxon>Bacteria</taxon>
        <taxon>Pseudomonadati</taxon>
        <taxon>Pseudomonadota</taxon>
        <taxon>Alphaproteobacteria</taxon>
        <taxon>Hyphomicrobiales</taxon>
        <taxon>Methylobacteriaceae</taxon>
        <taxon>Methylobacterium</taxon>
    </lineage>
</organism>
<evidence type="ECO:0000313" key="3">
    <source>
        <dbReference type="EMBL" id="ACL55723.1"/>
    </source>
</evidence>
<dbReference type="InterPro" id="IPR045179">
    <property type="entry name" value="YgfZ/GcvT"/>
</dbReference>
<dbReference type="InterPro" id="IPR057460">
    <property type="entry name" value="CAF17_C"/>
</dbReference>
<keyword evidence="1" id="KW-0809">Transit peptide</keyword>
<evidence type="ECO:0000259" key="2">
    <source>
        <dbReference type="Pfam" id="PF25455"/>
    </source>
</evidence>
<dbReference type="Gene3D" id="3.30.1360.120">
    <property type="entry name" value="Probable tRNA modification gtpase trme, domain 1"/>
    <property type="match status" value="2"/>
</dbReference>
<feature type="domain" description="CAF17 C-terminal" evidence="2">
    <location>
        <begin position="197"/>
        <end position="268"/>
    </location>
</feature>
<dbReference type="AlphaFoldDB" id="B8IF12"/>
<dbReference type="GO" id="GO:0016226">
    <property type="term" value="P:iron-sulfur cluster assembly"/>
    <property type="evidence" value="ECO:0007669"/>
    <property type="project" value="TreeGrafter"/>
</dbReference>
<reference evidence="3 4" key="1">
    <citation type="submission" date="2009-01" db="EMBL/GenBank/DDBJ databases">
        <title>Complete sequence of chromosome of Methylobacterium nodulans ORS 2060.</title>
        <authorList>
            <consortium name="US DOE Joint Genome Institute"/>
            <person name="Lucas S."/>
            <person name="Copeland A."/>
            <person name="Lapidus A."/>
            <person name="Glavina del Rio T."/>
            <person name="Dalin E."/>
            <person name="Tice H."/>
            <person name="Bruce D."/>
            <person name="Goodwin L."/>
            <person name="Pitluck S."/>
            <person name="Sims D."/>
            <person name="Brettin T."/>
            <person name="Detter J.C."/>
            <person name="Han C."/>
            <person name="Larimer F."/>
            <person name="Land M."/>
            <person name="Hauser L."/>
            <person name="Kyrpides N."/>
            <person name="Ivanova N."/>
            <person name="Marx C.J."/>
            <person name="Richardson P."/>
        </authorList>
    </citation>
    <scope>NUCLEOTIDE SEQUENCE [LARGE SCALE GENOMIC DNA]</scope>
    <source>
        <strain evidence="4">LMG 21967 / CNCM I-2342 / ORS 2060</strain>
    </source>
</reference>
<dbReference type="InterPro" id="IPR017703">
    <property type="entry name" value="YgfZ/GCV_T_CS"/>
</dbReference>
<sequence>MPIASLTDRAVLALTGDDAPGFLQGLITCNVETLPPDEARLGALLAPQGKILFDFLLSRAGDGFHLDAPRAVLPDLMRRLTLYRLRARVAFAQTPLRVFAAWGAEPEGSWLRDGRLPALGWRLYAPEGGEPAVDATPEAFQAHRIALGVPESGADFALGDAFPHEALMDQLGGVDFRKGCYVGQEVVSRMQHRGTARTRVVPLLYPGAAVPAGTPVTAGARALGQTGSAAGDRGLGLLRLDRLADAVAAGERVEAGGLSVRVAKPDFVTFEVPGAA</sequence>
<dbReference type="EMBL" id="CP001349">
    <property type="protein sequence ID" value="ACL55723.1"/>
    <property type="molecule type" value="Genomic_DNA"/>
</dbReference>
<dbReference type="KEGG" id="mno:Mnod_0691"/>
<dbReference type="PANTHER" id="PTHR22602">
    <property type="entry name" value="TRANSFERASE CAF17, MITOCHONDRIAL-RELATED"/>
    <property type="match status" value="1"/>
</dbReference>
<keyword evidence="4" id="KW-1185">Reference proteome</keyword>
<gene>
    <name evidence="3" type="ordered locus">Mnod_0691</name>
</gene>
<dbReference type="OrthoDB" id="9796287at2"/>
<accession>B8IF12</accession>
<dbReference type="SUPFAM" id="SSF103025">
    <property type="entry name" value="Folate-binding domain"/>
    <property type="match status" value="1"/>
</dbReference>
<dbReference type="PANTHER" id="PTHR22602:SF0">
    <property type="entry name" value="TRANSFERASE CAF17, MITOCHONDRIAL-RELATED"/>
    <property type="match status" value="1"/>
</dbReference>
<proteinExistence type="predicted"/>
<protein>
    <submittedName>
        <fullName evidence="3">Folate-binding protein YgfZ</fullName>
    </submittedName>
</protein>